<reference evidence="2" key="2">
    <citation type="submission" date="2023-01" db="EMBL/GenBank/DDBJ databases">
        <authorList>
            <person name="Sun Q."/>
            <person name="Evtushenko L."/>
        </authorList>
    </citation>
    <scope>NUCLEOTIDE SEQUENCE</scope>
    <source>
        <strain evidence="2">VKM Ac-1958</strain>
    </source>
</reference>
<dbReference type="AlphaFoldDB" id="A0A9W6HPD0"/>
<accession>A0A9W6HPD0</accession>
<comment type="caution">
    <text evidence="2">The sequence shown here is derived from an EMBL/GenBank/DDBJ whole genome shotgun (WGS) entry which is preliminary data.</text>
</comment>
<dbReference type="EMBL" id="BSET01000001">
    <property type="protein sequence ID" value="GLK00446.1"/>
    <property type="molecule type" value="Genomic_DNA"/>
</dbReference>
<sequence>MGKFIYNGSVKTEIEDRALTHLQHVITAKLRRGEPFSFSWKEDSSVGGGRTTVWVHANSSLVFKYYGSRQPSINRAWIEALAFTANAPTGLYLVPEPTENDVDEAATGSNVVPFLS</sequence>
<gene>
    <name evidence="2" type="ORF">GCM10017596_01610</name>
</gene>
<evidence type="ECO:0000313" key="2">
    <source>
        <dbReference type="EMBL" id="GLK00446.1"/>
    </source>
</evidence>
<reference evidence="2" key="1">
    <citation type="journal article" date="2014" name="Int. J. Syst. Evol. Microbiol.">
        <title>Complete genome sequence of Corynebacterium casei LMG S-19264T (=DSM 44701T), isolated from a smear-ripened cheese.</title>
        <authorList>
            <consortium name="US DOE Joint Genome Institute (JGI-PGF)"/>
            <person name="Walter F."/>
            <person name="Albersmeier A."/>
            <person name="Kalinowski J."/>
            <person name="Ruckert C."/>
        </authorList>
    </citation>
    <scope>NUCLEOTIDE SEQUENCE</scope>
    <source>
        <strain evidence="2">VKM Ac-1958</strain>
    </source>
</reference>
<dbReference type="Proteomes" id="UP001142325">
    <property type="component" value="Unassembled WGS sequence"/>
</dbReference>
<evidence type="ECO:0000313" key="3">
    <source>
        <dbReference type="Proteomes" id="UP001142325"/>
    </source>
</evidence>
<proteinExistence type="predicted"/>
<protein>
    <recommendedName>
        <fullName evidence="1">DUF7882 domain-containing protein</fullName>
    </recommendedName>
</protein>
<evidence type="ECO:0000259" key="1">
    <source>
        <dbReference type="Pfam" id="PF25355"/>
    </source>
</evidence>
<feature type="domain" description="DUF7882" evidence="1">
    <location>
        <begin position="1"/>
        <end position="96"/>
    </location>
</feature>
<keyword evidence="3" id="KW-1185">Reference proteome</keyword>
<name>A0A9W6HPD0_9MICO</name>
<dbReference type="RefSeq" id="WP_204938167.1">
    <property type="nucleotide sequence ID" value="NZ_BAAAUM010000001.1"/>
</dbReference>
<dbReference type="InterPro" id="IPR057204">
    <property type="entry name" value="DUF7882"/>
</dbReference>
<dbReference type="Pfam" id="PF25355">
    <property type="entry name" value="DUF7882"/>
    <property type="match status" value="1"/>
</dbReference>
<organism evidence="2 3">
    <name type="scientific">Microbacterium keratanolyticum</name>
    <dbReference type="NCBI Taxonomy" id="67574"/>
    <lineage>
        <taxon>Bacteria</taxon>
        <taxon>Bacillati</taxon>
        <taxon>Actinomycetota</taxon>
        <taxon>Actinomycetes</taxon>
        <taxon>Micrococcales</taxon>
        <taxon>Microbacteriaceae</taxon>
        <taxon>Microbacterium</taxon>
    </lineage>
</organism>